<dbReference type="Proteomes" id="UP000814176">
    <property type="component" value="Unassembled WGS sequence"/>
</dbReference>
<evidence type="ECO:0008006" key="3">
    <source>
        <dbReference type="Google" id="ProtNLM"/>
    </source>
</evidence>
<proteinExistence type="predicted"/>
<comment type="caution">
    <text evidence="1">The sequence shown here is derived from an EMBL/GenBank/DDBJ whole genome shotgun (WGS) entry which is preliminary data.</text>
</comment>
<dbReference type="RefSeq" id="XP_047774040.1">
    <property type="nucleotide sequence ID" value="XM_047921109.1"/>
</dbReference>
<accession>A0ABQ8K2L5</accession>
<gene>
    <name evidence="1" type="ORF">C8Q71DRAFT_716518</name>
</gene>
<protein>
    <recommendedName>
        <fullName evidence="3">Reverse transcriptase zinc-binding domain-containing protein</fullName>
    </recommendedName>
</protein>
<organism evidence="1 2">
    <name type="scientific">Rhodofomes roseus</name>
    <dbReference type="NCBI Taxonomy" id="34475"/>
    <lineage>
        <taxon>Eukaryota</taxon>
        <taxon>Fungi</taxon>
        <taxon>Dikarya</taxon>
        <taxon>Basidiomycota</taxon>
        <taxon>Agaricomycotina</taxon>
        <taxon>Agaricomycetes</taxon>
        <taxon>Polyporales</taxon>
        <taxon>Rhodofomes</taxon>
    </lineage>
</organism>
<reference evidence="1 2" key="1">
    <citation type="journal article" date="2021" name="Environ. Microbiol.">
        <title>Gene family expansions and transcriptome signatures uncover fungal adaptations to wood decay.</title>
        <authorList>
            <person name="Hage H."/>
            <person name="Miyauchi S."/>
            <person name="Viragh M."/>
            <person name="Drula E."/>
            <person name="Min B."/>
            <person name="Chaduli D."/>
            <person name="Navarro D."/>
            <person name="Favel A."/>
            <person name="Norest M."/>
            <person name="Lesage-Meessen L."/>
            <person name="Balint B."/>
            <person name="Merenyi Z."/>
            <person name="de Eugenio L."/>
            <person name="Morin E."/>
            <person name="Martinez A.T."/>
            <person name="Baldrian P."/>
            <person name="Stursova M."/>
            <person name="Martinez M.J."/>
            <person name="Novotny C."/>
            <person name="Magnuson J.K."/>
            <person name="Spatafora J.W."/>
            <person name="Maurice S."/>
            <person name="Pangilinan J."/>
            <person name="Andreopoulos W."/>
            <person name="LaButti K."/>
            <person name="Hundley H."/>
            <person name="Na H."/>
            <person name="Kuo A."/>
            <person name="Barry K."/>
            <person name="Lipzen A."/>
            <person name="Henrissat B."/>
            <person name="Riley R."/>
            <person name="Ahrendt S."/>
            <person name="Nagy L.G."/>
            <person name="Grigoriev I.V."/>
            <person name="Martin F."/>
            <person name="Rosso M.N."/>
        </authorList>
    </citation>
    <scope>NUCLEOTIDE SEQUENCE [LARGE SCALE GENOMIC DNA]</scope>
    <source>
        <strain evidence="1 2">CIRM-BRFM 1785</strain>
    </source>
</reference>
<sequence length="407" mass="47363">MQGTPIAAALVKLEPHLVQDSQSSGEIAAAIYTAQLAPKDIPLHFICESEDLRNNICRDLRRWEDSDWLGAKNKDALRALVNILRQRCAPSTFRQAVDGDEWKMIDKGRDLAKKFDQEHKTKLVIPETEQFFNLTGARLSSLTQRLAYRLIRRQRSDIRRPATQRIVNNVITSIQINTGRTVLEADLWISLRSNEIRKPIQDFLLKSLHGALRCGKYWKHIPGLEERSKCARCNVEETMHHIFTECSATGRDEIWNLVEHTWSKKQADWSRPSYDDILSAGTKQWRTVKGRRRPTAERLWKILISEAVFLIWKMRCERVISHNDDRDWTHSRQETRARWLTTMNRRLHLDMSMTNKRFGRLALNNNVVLSTWRGTLVDELALPDDWTGLSRVLVGIDIRPWEDIDNG</sequence>
<dbReference type="EMBL" id="JADCUA010000029">
    <property type="protein sequence ID" value="KAH9830779.1"/>
    <property type="molecule type" value="Genomic_DNA"/>
</dbReference>
<keyword evidence="2" id="KW-1185">Reference proteome</keyword>
<evidence type="ECO:0000313" key="1">
    <source>
        <dbReference type="EMBL" id="KAH9830779.1"/>
    </source>
</evidence>
<evidence type="ECO:0000313" key="2">
    <source>
        <dbReference type="Proteomes" id="UP000814176"/>
    </source>
</evidence>
<name>A0ABQ8K2L5_9APHY</name>
<dbReference type="GeneID" id="72001841"/>